<evidence type="ECO:0000256" key="1">
    <source>
        <dbReference type="PROSITE-ProRule" id="PRU00409"/>
    </source>
</evidence>
<keyword evidence="4" id="KW-1185">Reference proteome</keyword>
<keyword evidence="1" id="KW-0067">ATP-binding</keyword>
<feature type="domain" description="ATP-grasp" evidence="2">
    <location>
        <begin position="126"/>
        <end position="316"/>
    </location>
</feature>
<reference evidence="3" key="1">
    <citation type="submission" date="2023-03" db="EMBL/GenBank/DDBJ databases">
        <title>Actinorhabdospora filicis NBRC 111898.</title>
        <authorList>
            <person name="Ichikawa N."/>
            <person name="Sato H."/>
            <person name="Tonouchi N."/>
        </authorList>
    </citation>
    <scope>NUCLEOTIDE SEQUENCE</scope>
    <source>
        <strain evidence="3">NBRC 111898</strain>
    </source>
</reference>
<sequence>MSESRLRRLVWLFPDRESTRNNAKWSAAFWQTYAEVAKELDLSWERVAPEAVTVDALDVHDVKVYIDGERVTPEDTVFLTSLYTLAYQMGDAFTQYTLYSVLEHAGFYLPHPPELAATVNDKLATILLLKDSPVPPIPTVRIGTGRDLIYDEYVSSIAGLTYPAVAKPAGWGSSRGVNLARDDHDVRGLLSLAQGGDTTLVFQPYLGSGTADFRVFLIDGEPLGVLLRAPGDGALYPQFSTGAKVAWVDMPKELAEAVPYFAAKVPVPFLCVDFLFDGERFWLSEIELDGGIICPDPTNPEAVRTQRELIAARFGAYRDAHTRFFRKDA</sequence>
<dbReference type="GO" id="GO:0018169">
    <property type="term" value="F:ribosomal S6-glutamic acid ligase activity"/>
    <property type="evidence" value="ECO:0007669"/>
    <property type="project" value="TreeGrafter"/>
</dbReference>
<accession>A0A9W6ST52</accession>
<dbReference type="Gene3D" id="3.30.470.20">
    <property type="entry name" value="ATP-grasp fold, B domain"/>
    <property type="match status" value="1"/>
</dbReference>
<comment type="caution">
    <text evidence="3">The sequence shown here is derived from an EMBL/GenBank/DDBJ whole genome shotgun (WGS) entry which is preliminary data.</text>
</comment>
<dbReference type="PROSITE" id="PS50975">
    <property type="entry name" value="ATP_GRASP"/>
    <property type="match status" value="1"/>
</dbReference>
<organism evidence="3 4">
    <name type="scientific">Actinorhabdospora filicis</name>
    <dbReference type="NCBI Taxonomy" id="1785913"/>
    <lineage>
        <taxon>Bacteria</taxon>
        <taxon>Bacillati</taxon>
        <taxon>Actinomycetota</taxon>
        <taxon>Actinomycetes</taxon>
        <taxon>Micromonosporales</taxon>
        <taxon>Micromonosporaceae</taxon>
        <taxon>Actinorhabdospora</taxon>
    </lineage>
</organism>
<dbReference type="EMBL" id="BSTX01000006">
    <property type="protein sequence ID" value="GLZ81489.1"/>
    <property type="molecule type" value="Genomic_DNA"/>
</dbReference>
<evidence type="ECO:0000313" key="3">
    <source>
        <dbReference type="EMBL" id="GLZ81489.1"/>
    </source>
</evidence>
<protein>
    <recommendedName>
        <fullName evidence="2">ATP-grasp domain-containing protein</fullName>
    </recommendedName>
</protein>
<dbReference type="InterPro" id="IPR013815">
    <property type="entry name" value="ATP_grasp_subdomain_1"/>
</dbReference>
<evidence type="ECO:0000313" key="4">
    <source>
        <dbReference type="Proteomes" id="UP001165079"/>
    </source>
</evidence>
<proteinExistence type="predicted"/>
<dbReference type="PANTHER" id="PTHR21621">
    <property type="entry name" value="RIBOSOMAL PROTEIN S6 MODIFICATION PROTEIN"/>
    <property type="match status" value="1"/>
</dbReference>
<dbReference type="GO" id="GO:0046872">
    <property type="term" value="F:metal ion binding"/>
    <property type="evidence" value="ECO:0007669"/>
    <property type="project" value="InterPro"/>
</dbReference>
<evidence type="ECO:0000259" key="2">
    <source>
        <dbReference type="PROSITE" id="PS50975"/>
    </source>
</evidence>
<name>A0A9W6ST52_9ACTN</name>
<keyword evidence="1" id="KW-0547">Nucleotide-binding</keyword>
<dbReference type="Proteomes" id="UP001165079">
    <property type="component" value="Unassembled WGS sequence"/>
</dbReference>
<gene>
    <name evidence="3" type="ORF">Afil01_62960</name>
</gene>
<dbReference type="PANTHER" id="PTHR21621:SF0">
    <property type="entry name" value="BETA-CITRYLGLUTAMATE SYNTHASE B-RELATED"/>
    <property type="match status" value="1"/>
</dbReference>
<dbReference type="RefSeq" id="WP_285666969.1">
    <property type="nucleotide sequence ID" value="NZ_BSTX01000006.1"/>
</dbReference>
<dbReference type="Gene3D" id="3.30.1490.20">
    <property type="entry name" value="ATP-grasp fold, A domain"/>
    <property type="match status" value="1"/>
</dbReference>
<dbReference type="GO" id="GO:0005737">
    <property type="term" value="C:cytoplasm"/>
    <property type="evidence" value="ECO:0007669"/>
    <property type="project" value="TreeGrafter"/>
</dbReference>
<dbReference type="AlphaFoldDB" id="A0A9W6ST52"/>
<dbReference type="SUPFAM" id="SSF56059">
    <property type="entry name" value="Glutathione synthetase ATP-binding domain-like"/>
    <property type="match status" value="1"/>
</dbReference>
<dbReference type="GO" id="GO:0009432">
    <property type="term" value="P:SOS response"/>
    <property type="evidence" value="ECO:0007669"/>
    <property type="project" value="TreeGrafter"/>
</dbReference>
<dbReference type="InterPro" id="IPR011761">
    <property type="entry name" value="ATP-grasp"/>
</dbReference>
<dbReference type="GO" id="GO:0005524">
    <property type="term" value="F:ATP binding"/>
    <property type="evidence" value="ECO:0007669"/>
    <property type="project" value="UniProtKB-UniRule"/>
</dbReference>